<keyword evidence="3" id="KW-1185">Reference proteome</keyword>
<name>A0A1V4J7D4_PATFA</name>
<evidence type="ECO:0000256" key="1">
    <source>
        <dbReference type="SAM" id="MobiDB-lite"/>
    </source>
</evidence>
<dbReference type="AlphaFoldDB" id="A0A1V4J7D4"/>
<dbReference type="EMBL" id="LSYS01008704">
    <property type="protein sequence ID" value="OPJ68066.1"/>
    <property type="molecule type" value="Genomic_DNA"/>
</dbReference>
<evidence type="ECO:0000313" key="2">
    <source>
        <dbReference type="EMBL" id="OPJ68066.1"/>
    </source>
</evidence>
<comment type="caution">
    <text evidence="2">The sequence shown here is derived from an EMBL/GenBank/DDBJ whole genome shotgun (WGS) entry which is preliminary data.</text>
</comment>
<feature type="compositionally biased region" description="Basic and acidic residues" evidence="1">
    <location>
        <begin position="75"/>
        <end position="93"/>
    </location>
</feature>
<sequence length="120" mass="13628">MLKKLSQEADTRDHWRPLMKPLEYRRWTIGGTTCLTSRGSQDLWNLTPAPGIPGRDHTSSDQLGTRMLSSFPGTPKKEDTSKYLDNPKLHPGTDGEVINTEASGNHWYEKAGKRQLLLFY</sequence>
<accession>A0A1V4J7D4</accession>
<dbReference type="Proteomes" id="UP000190648">
    <property type="component" value="Unassembled WGS sequence"/>
</dbReference>
<proteinExistence type="predicted"/>
<organism evidence="2 3">
    <name type="scientific">Patagioenas fasciata monilis</name>
    <dbReference type="NCBI Taxonomy" id="372326"/>
    <lineage>
        <taxon>Eukaryota</taxon>
        <taxon>Metazoa</taxon>
        <taxon>Chordata</taxon>
        <taxon>Craniata</taxon>
        <taxon>Vertebrata</taxon>
        <taxon>Euteleostomi</taxon>
        <taxon>Archelosauria</taxon>
        <taxon>Archosauria</taxon>
        <taxon>Dinosauria</taxon>
        <taxon>Saurischia</taxon>
        <taxon>Theropoda</taxon>
        <taxon>Coelurosauria</taxon>
        <taxon>Aves</taxon>
        <taxon>Neognathae</taxon>
        <taxon>Neoaves</taxon>
        <taxon>Columbimorphae</taxon>
        <taxon>Columbiformes</taxon>
        <taxon>Columbidae</taxon>
        <taxon>Patagioenas</taxon>
    </lineage>
</organism>
<evidence type="ECO:0000313" key="3">
    <source>
        <dbReference type="Proteomes" id="UP000190648"/>
    </source>
</evidence>
<gene>
    <name evidence="2" type="ORF">AV530_017832</name>
</gene>
<protein>
    <submittedName>
        <fullName evidence="2">Uncharacterized protein</fullName>
    </submittedName>
</protein>
<reference evidence="2 3" key="1">
    <citation type="submission" date="2016-02" db="EMBL/GenBank/DDBJ databases">
        <title>Band-tailed pigeon sequencing and assembly.</title>
        <authorList>
            <person name="Soares A.E."/>
            <person name="Novak B.J."/>
            <person name="Rice E.S."/>
            <person name="O'Connell B."/>
            <person name="Chang D."/>
            <person name="Weber S."/>
            <person name="Shapiro B."/>
        </authorList>
    </citation>
    <scope>NUCLEOTIDE SEQUENCE [LARGE SCALE GENOMIC DNA]</scope>
    <source>
        <strain evidence="2">BTP2013</strain>
        <tissue evidence="2">Blood</tissue>
    </source>
</reference>
<feature type="region of interest" description="Disordered" evidence="1">
    <location>
        <begin position="47"/>
        <end position="99"/>
    </location>
</feature>
<feature type="compositionally biased region" description="Polar residues" evidence="1">
    <location>
        <begin position="60"/>
        <end position="72"/>
    </location>
</feature>